<reference evidence="2" key="1">
    <citation type="submission" date="2021-02" db="EMBL/GenBank/DDBJ databases">
        <authorList>
            <person name="Nieuwenhuis M."/>
            <person name="Van De Peppel L.J.J."/>
        </authorList>
    </citation>
    <scope>NUCLEOTIDE SEQUENCE</scope>
    <source>
        <strain evidence="2">D49</strain>
    </source>
</reference>
<evidence type="ECO:0000313" key="3">
    <source>
        <dbReference type="Proteomes" id="UP000717328"/>
    </source>
</evidence>
<accession>A0A9P7G1M7</accession>
<evidence type="ECO:0000313" key="2">
    <source>
        <dbReference type="EMBL" id="KAG5639142.1"/>
    </source>
</evidence>
<protein>
    <submittedName>
        <fullName evidence="2">Uncharacterized protein</fullName>
    </submittedName>
</protein>
<reference evidence="2" key="2">
    <citation type="submission" date="2021-10" db="EMBL/GenBank/DDBJ databases">
        <title>Phylogenomics reveals ancestral predisposition of the termite-cultivated fungus Termitomyces towards a domesticated lifestyle.</title>
        <authorList>
            <person name="Auxier B."/>
            <person name="Grum-Grzhimaylo A."/>
            <person name="Cardenas M.E."/>
            <person name="Lodge J.D."/>
            <person name="Laessoe T."/>
            <person name="Pedersen O."/>
            <person name="Smith M.E."/>
            <person name="Kuyper T.W."/>
            <person name="Franco-Molano E.A."/>
            <person name="Baroni T.J."/>
            <person name="Aanen D.K."/>
        </authorList>
    </citation>
    <scope>NUCLEOTIDE SEQUENCE</scope>
    <source>
        <strain evidence="2">D49</strain>
    </source>
</reference>
<proteinExistence type="predicted"/>
<evidence type="ECO:0000256" key="1">
    <source>
        <dbReference type="SAM" id="MobiDB-lite"/>
    </source>
</evidence>
<gene>
    <name evidence="2" type="ORF">H0H81_006401</name>
</gene>
<dbReference type="Proteomes" id="UP000717328">
    <property type="component" value="Unassembled WGS sequence"/>
</dbReference>
<sequence length="259" mass="28499">MASALEAINLPTYQGLPPALRAIHQSLDLIPGSTKLNPQLDVCEFSGDALLGKMAMCLVLDSTESNRHFYTKAFLHDARQVLCCNSVFAAILRKNNIGFPAVRFAPDKQLGDLCEVLFDIYAKNTSDQDFMTSMRETFGPILDATEFSKYTASSLPSRLPSFSLLARPSVNSYPGLDTSNSFASSSSMKKRPLDAEEGPSYDGRSHKETDSVLREFRKVPKSRRSPPAITVTIFVKILEKKVRLLPGLAGLKAKTLYLG</sequence>
<feature type="region of interest" description="Disordered" evidence="1">
    <location>
        <begin position="180"/>
        <end position="209"/>
    </location>
</feature>
<comment type="caution">
    <text evidence="2">The sequence shown here is derived from an EMBL/GenBank/DDBJ whole genome shotgun (WGS) entry which is preliminary data.</text>
</comment>
<name>A0A9P7G1M7_9AGAR</name>
<keyword evidence="3" id="KW-1185">Reference proteome</keyword>
<dbReference type="AlphaFoldDB" id="A0A9P7G1M7"/>
<organism evidence="2 3">
    <name type="scientific">Sphagnurus paluster</name>
    <dbReference type="NCBI Taxonomy" id="117069"/>
    <lineage>
        <taxon>Eukaryota</taxon>
        <taxon>Fungi</taxon>
        <taxon>Dikarya</taxon>
        <taxon>Basidiomycota</taxon>
        <taxon>Agaricomycotina</taxon>
        <taxon>Agaricomycetes</taxon>
        <taxon>Agaricomycetidae</taxon>
        <taxon>Agaricales</taxon>
        <taxon>Tricholomatineae</taxon>
        <taxon>Lyophyllaceae</taxon>
        <taxon>Sphagnurus</taxon>
    </lineage>
</organism>
<dbReference type="EMBL" id="JABCKI010005730">
    <property type="protein sequence ID" value="KAG5639142.1"/>
    <property type="molecule type" value="Genomic_DNA"/>
</dbReference>